<evidence type="ECO:0000259" key="1">
    <source>
        <dbReference type="SMART" id="SM00382"/>
    </source>
</evidence>
<organism evidence="2 3">
    <name type="scientific">Kibdelosporangium persicum</name>
    <dbReference type="NCBI Taxonomy" id="2698649"/>
    <lineage>
        <taxon>Bacteria</taxon>
        <taxon>Bacillati</taxon>
        <taxon>Actinomycetota</taxon>
        <taxon>Actinomycetes</taxon>
        <taxon>Pseudonocardiales</taxon>
        <taxon>Pseudonocardiaceae</taxon>
        <taxon>Kibdelosporangium</taxon>
    </lineage>
</organism>
<dbReference type="PANTHER" id="PTHR43581">
    <property type="entry name" value="ATP/GTP PHOSPHATASE"/>
    <property type="match status" value="1"/>
</dbReference>
<dbReference type="PANTHER" id="PTHR43581:SF4">
    <property type="entry name" value="ATP_GTP PHOSPHATASE"/>
    <property type="match status" value="1"/>
</dbReference>
<comment type="caution">
    <text evidence="2">The sequence shown here is derived from an EMBL/GenBank/DDBJ whole genome shotgun (WGS) entry which is preliminary data.</text>
</comment>
<dbReference type="Gene3D" id="3.40.50.300">
    <property type="entry name" value="P-loop containing nucleotide triphosphate hydrolases"/>
    <property type="match status" value="1"/>
</dbReference>
<evidence type="ECO:0000313" key="2">
    <source>
        <dbReference type="EMBL" id="NRN71064.1"/>
    </source>
</evidence>
<evidence type="ECO:0000313" key="3">
    <source>
        <dbReference type="Proteomes" id="UP000763557"/>
    </source>
</evidence>
<name>A0ABX2FI22_9PSEU</name>
<dbReference type="InterPro" id="IPR003959">
    <property type="entry name" value="ATPase_AAA_core"/>
</dbReference>
<dbReference type="InterPro" id="IPR027417">
    <property type="entry name" value="P-loop_NTPase"/>
</dbReference>
<gene>
    <name evidence="2" type="ORF">GC106_83390</name>
</gene>
<keyword evidence="3" id="KW-1185">Reference proteome</keyword>
<dbReference type="SMART" id="SM00382">
    <property type="entry name" value="AAA"/>
    <property type="match status" value="1"/>
</dbReference>
<dbReference type="Proteomes" id="UP000763557">
    <property type="component" value="Unassembled WGS sequence"/>
</dbReference>
<proteinExistence type="predicted"/>
<dbReference type="SUPFAM" id="SSF52540">
    <property type="entry name" value="P-loop containing nucleoside triphosphate hydrolases"/>
    <property type="match status" value="1"/>
</dbReference>
<accession>A0ABX2FI22</accession>
<dbReference type="RefSeq" id="WP_173142243.1">
    <property type="nucleotide sequence ID" value="NZ_CBCSGW010000030.1"/>
</dbReference>
<dbReference type="InterPro" id="IPR003593">
    <property type="entry name" value="AAA+_ATPase"/>
</dbReference>
<protein>
    <submittedName>
        <fullName evidence="2">AAA domain-containing protein, putative AbiEii toxin, Type IV TA system</fullName>
    </submittedName>
</protein>
<feature type="domain" description="AAA+ ATPase" evidence="1">
    <location>
        <begin position="41"/>
        <end position="276"/>
    </location>
</feature>
<dbReference type="CDD" id="cd00267">
    <property type="entry name" value="ABC_ATPase"/>
    <property type="match status" value="1"/>
</dbReference>
<dbReference type="EMBL" id="JAAATY010000050">
    <property type="protein sequence ID" value="NRN71064.1"/>
    <property type="molecule type" value="Genomic_DNA"/>
</dbReference>
<dbReference type="InterPro" id="IPR051396">
    <property type="entry name" value="Bact_Antivir_Def_Nuclease"/>
</dbReference>
<sequence length="494" mass="53913">MRRTQIRHSYDKLHSGNQPYPLHAVTIDGHTHLGSVTAQMAPGVTVFCGVSGVGKTQFLKILAAHLLGHSTGDVSVQASGIDLNGASTTGKRGEIIEHNHTTVRCFHVDTGRECFDTINQAIRTQGLDEKREAADKAPLSGDWTNRLGYILNRDYDEVSFQGLDREAPDTAGPSTWHYYELTYRGITYGPHQMSLGELAASIVLRVLRSTRYGDILLLDEPENFLSPQARQRLLDVIVQQAVDKKLSVVIASHSIEIIRRLPLASLRTIEQGPQGGATVANATIPSQATRAIGLELRPNVLLLVEDNFAHRLLKAILARLLPTLHLDLGIVESGRMHGSTGGGEGAVVTTARALWNNDIGIRVLGVLDGDYRKQHKRKPDYVAFLPGTTCPEDVVVAMLKSFLSDSASTLGVPEETLAKALQTAEGADIHDRPRIISNAIGIDVSELISCAARWLTKSSQYEQELQALIGQIRALLLQDHIDPDNSTPQDDGQR</sequence>
<reference evidence="2 3" key="1">
    <citation type="submission" date="2020-01" db="EMBL/GenBank/DDBJ databases">
        <title>Kibdelosporangium persica a novel Actinomycetes from a hot desert in Iran.</title>
        <authorList>
            <person name="Safaei N."/>
            <person name="Zaburannyi N."/>
            <person name="Mueller R."/>
            <person name="Wink J."/>
        </authorList>
    </citation>
    <scope>NUCLEOTIDE SEQUENCE [LARGE SCALE GENOMIC DNA]</scope>
    <source>
        <strain evidence="2 3">4NS15</strain>
    </source>
</reference>
<dbReference type="Pfam" id="PF13304">
    <property type="entry name" value="AAA_21"/>
    <property type="match status" value="1"/>
</dbReference>